<comment type="subcellular location">
    <subcellularLocation>
        <location evidence="1">Endosome</location>
    </subcellularLocation>
</comment>
<dbReference type="GO" id="GO:0006900">
    <property type="term" value="P:vesicle budding from membrane"/>
    <property type="evidence" value="ECO:0007669"/>
    <property type="project" value="TreeGrafter"/>
</dbReference>
<dbReference type="Gene3D" id="6.10.250.1710">
    <property type="match status" value="1"/>
</dbReference>
<dbReference type="PANTHER" id="PTHR22761:SF10">
    <property type="entry name" value="GH13992P"/>
    <property type="match status" value="1"/>
</dbReference>
<dbReference type="Proteomes" id="UP001162131">
    <property type="component" value="Unassembled WGS sequence"/>
</dbReference>
<evidence type="ECO:0000256" key="4">
    <source>
        <dbReference type="SAM" id="Coils"/>
    </source>
</evidence>
<evidence type="ECO:0000256" key="2">
    <source>
        <dbReference type="ARBA" id="ARBA00006190"/>
    </source>
</evidence>
<dbReference type="GO" id="GO:0005771">
    <property type="term" value="C:multivesicular body"/>
    <property type="evidence" value="ECO:0007669"/>
    <property type="project" value="TreeGrafter"/>
</dbReference>
<keyword evidence="4" id="KW-0175">Coiled coil</keyword>
<reference evidence="6" key="1">
    <citation type="submission" date="2021-09" db="EMBL/GenBank/DDBJ databases">
        <authorList>
            <consortium name="AG Swart"/>
            <person name="Singh M."/>
            <person name="Singh A."/>
            <person name="Seah K."/>
            <person name="Emmerich C."/>
        </authorList>
    </citation>
    <scope>NUCLEOTIDE SEQUENCE</scope>
    <source>
        <strain evidence="6">ATCC30299</strain>
    </source>
</reference>
<dbReference type="Gene3D" id="1.10.287.1060">
    <property type="entry name" value="ESAT-6-like"/>
    <property type="match status" value="1"/>
</dbReference>
<evidence type="ECO:0000313" key="7">
    <source>
        <dbReference type="Proteomes" id="UP001162131"/>
    </source>
</evidence>
<feature type="region of interest" description="Disordered" evidence="5">
    <location>
        <begin position="199"/>
        <end position="221"/>
    </location>
</feature>
<evidence type="ECO:0000256" key="3">
    <source>
        <dbReference type="ARBA" id="ARBA00022753"/>
    </source>
</evidence>
<comment type="similarity">
    <text evidence="2">Belongs to the SNF7 family.</text>
</comment>
<feature type="coiled-coil region" evidence="4">
    <location>
        <begin position="122"/>
        <end position="176"/>
    </location>
</feature>
<dbReference type="GO" id="GO:0032511">
    <property type="term" value="P:late endosome to vacuole transport via multivesicular body sorting pathway"/>
    <property type="evidence" value="ECO:0007669"/>
    <property type="project" value="TreeGrafter"/>
</dbReference>
<protein>
    <recommendedName>
        <fullName evidence="8">SNF7 family protein</fullName>
    </recommendedName>
</protein>
<evidence type="ECO:0000256" key="1">
    <source>
        <dbReference type="ARBA" id="ARBA00004177"/>
    </source>
</evidence>
<proteinExistence type="inferred from homology"/>
<dbReference type="InterPro" id="IPR005024">
    <property type="entry name" value="Snf7_fam"/>
</dbReference>
<dbReference type="AlphaFoldDB" id="A0AAU9JIH1"/>
<dbReference type="PANTHER" id="PTHR22761">
    <property type="entry name" value="CHARGED MULTIVESICULAR BODY PROTEIN"/>
    <property type="match status" value="1"/>
</dbReference>
<dbReference type="Pfam" id="PF03357">
    <property type="entry name" value="Snf7"/>
    <property type="match status" value="1"/>
</dbReference>
<organism evidence="6 7">
    <name type="scientific">Blepharisma stoltei</name>
    <dbReference type="NCBI Taxonomy" id="1481888"/>
    <lineage>
        <taxon>Eukaryota</taxon>
        <taxon>Sar</taxon>
        <taxon>Alveolata</taxon>
        <taxon>Ciliophora</taxon>
        <taxon>Postciliodesmatophora</taxon>
        <taxon>Heterotrichea</taxon>
        <taxon>Heterotrichida</taxon>
        <taxon>Blepharismidae</taxon>
        <taxon>Blepharisma</taxon>
    </lineage>
</organism>
<feature type="compositionally biased region" description="Polar residues" evidence="5">
    <location>
        <begin position="200"/>
        <end position="209"/>
    </location>
</feature>
<sequence length="221" mass="25469">MRLFGHKKKKRAMNQEEVLKTIDSLRKTLDDITKRGVLLQNKAQNEMQMALQRKKLGDRNGALICLKRKKMYEGEIAKLEGSRMNLEQQMFAIEGASMNKNIFDTLKSGNQALKDVHGEIKIDDVDQLKDDMEEQQDLLQEMNEAISQPIGFMASVDEDELLNELDELEAKELESEMVGMETGKTFERQREVIVDVKETPNVQKNPQQNDLDELYNSMQMS</sequence>
<evidence type="ECO:0000256" key="5">
    <source>
        <dbReference type="SAM" id="MobiDB-lite"/>
    </source>
</evidence>
<comment type="caution">
    <text evidence="6">The sequence shown here is derived from an EMBL/GenBank/DDBJ whole genome shotgun (WGS) entry which is preliminary data.</text>
</comment>
<dbReference type="GO" id="GO:0009898">
    <property type="term" value="C:cytoplasmic side of plasma membrane"/>
    <property type="evidence" value="ECO:0007669"/>
    <property type="project" value="TreeGrafter"/>
</dbReference>
<accession>A0AAU9JIH1</accession>
<keyword evidence="3" id="KW-0967">Endosome</keyword>
<name>A0AAU9JIH1_9CILI</name>
<evidence type="ECO:0000313" key="6">
    <source>
        <dbReference type="EMBL" id="CAG9327057.1"/>
    </source>
</evidence>
<gene>
    <name evidence="6" type="ORF">BSTOLATCC_MIC42315</name>
</gene>
<evidence type="ECO:0008006" key="8">
    <source>
        <dbReference type="Google" id="ProtNLM"/>
    </source>
</evidence>
<keyword evidence="7" id="KW-1185">Reference proteome</keyword>
<dbReference type="GO" id="GO:0000815">
    <property type="term" value="C:ESCRT III complex"/>
    <property type="evidence" value="ECO:0007669"/>
    <property type="project" value="TreeGrafter"/>
</dbReference>
<dbReference type="EMBL" id="CAJZBQ010000041">
    <property type="protein sequence ID" value="CAG9327057.1"/>
    <property type="molecule type" value="Genomic_DNA"/>
</dbReference>